<evidence type="ECO:0000256" key="1">
    <source>
        <dbReference type="ARBA" id="ARBA00004447"/>
    </source>
</evidence>
<reference evidence="16" key="1">
    <citation type="submission" date="2025-08" db="UniProtKB">
        <authorList>
            <consortium name="RefSeq"/>
        </authorList>
    </citation>
    <scope>IDENTIFICATION</scope>
    <source>
        <tissue evidence="16">Testes</tissue>
    </source>
</reference>
<keyword evidence="6" id="KW-0735">Signal-anchor</keyword>
<dbReference type="GeneID" id="102804178"/>
<dbReference type="Pfam" id="PF00777">
    <property type="entry name" value="Glyco_transf_29"/>
    <property type="match status" value="1"/>
</dbReference>
<comment type="similarity">
    <text evidence="2">Belongs to the glycosyltransferase 29 family.</text>
</comment>
<dbReference type="PANTHER" id="PTHR46059:SF1">
    <property type="entry name" value="BETA-GALACTOSIDE ALPHA-2,6-SIALYLTRANSFERASE"/>
    <property type="match status" value="1"/>
</dbReference>
<evidence type="ECO:0000313" key="15">
    <source>
        <dbReference type="Proteomes" id="UP000694865"/>
    </source>
</evidence>
<dbReference type="Proteomes" id="UP000694865">
    <property type="component" value="Unplaced"/>
</dbReference>
<keyword evidence="10" id="KW-1015">Disulfide bond</keyword>
<dbReference type="PANTHER" id="PTHR46059">
    <property type="entry name" value="BETA-GALACTOSIDE ALPHA-2,6-SIALYLTRANSFERASE"/>
    <property type="match status" value="1"/>
</dbReference>
<dbReference type="InterPro" id="IPR038578">
    <property type="entry name" value="GT29-like_sf"/>
</dbReference>
<evidence type="ECO:0000256" key="6">
    <source>
        <dbReference type="ARBA" id="ARBA00022968"/>
    </source>
</evidence>
<evidence type="ECO:0000256" key="8">
    <source>
        <dbReference type="ARBA" id="ARBA00023034"/>
    </source>
</evidence>
<evidence type="ECO:0000256" key="10">
    <source>
        <dbReference type="ARBA" id="ARBA00023157"/>
    </source>
</evidence>
<evidence type="ECO:0000256" key="5">
    <source>
        <dbReference type="ARBA" id="ARBA00022692"/>
    </source>
</evidence>
<dbReference type="RefSeq" id="XP_006818939.1">
    <property type="nucleotide sequence ID" value="XM_006818876.1"/>
</dbReference>
<evidence type="ECO:0000256" key="12">
    <source>
        <dbReference type="ARBA" id="ARBA00034249"/>
    </source>
</evidence>
<keyword evidence="4" id="KW-0808">Transferase</keyword>
<feature type="transmembrane region" description="Helical" evidence="14">
    <location>
        <begin position="20"/>
        <end position="39"/>
    </location>
</feature>
<proteinExistence type="inferred from homology"/>
<protein>
    <recommendedName>
        <fullName evidence="13">beta-galactoside alpha-(2,6)-sialyltransferase</fullName>
        <ecNumber evidence="13">2.4.3.1</ecNumber>
    </recommendedName>
</protein>
<evidence type="ECO:0000256" key="11">
    <source>
        <dbReference type="ARBA" id="ARBA00023180"/>
    </source>
</evidence>
<evidence type="ECO:0000313" key="16">
    <source>
        <dbReference type="RefSeq" id="XP_006818939.1"/>
    </source>
</evidence>
<sequence>MVIVGISSFAYNSSRKSKSWIRLALLVTVVHLVLLVFIAQTSSNKTLLVLGNYYEWFNIGDNSSQSFGSFGTENMQTPSRTSYNSSTRSVSSRTECYNRVLYNSSEMVCTLRTAALKILDRQTSPFNKLGLSRYLPNGSAFLEMKTYKWCAVIGSSYFLLGSKLGKEIDSHDAVLRFNDALVTGFERDVGSKTTIRLINSQMLVKKKKNASLLKALNVNSTLFVWKAGGRDENLMKWYTVSKDMFNNYIKWCIHRPEQCPYVINPSVLWKCWDIIQRYTKERMKNIVPTTGFTGIHLMHHICESIDVYGYVTPTNTNCHYYDVHKCPRLAWHPVEAEKNFLKTLHVGNENDLSVKGKLSLYGFHHDCVTC</sequence>
<comment type="catalytic activity">
    <reaction evidence="12">
        <text>a beta-D-galactoside + CMP-N-acetyl-beta-neuraminate = an N-acetyl-alpha-neuraminyl-(2-&gt;6)-beta-D-galactosyl derivative + CMP + H(+)</text>
        <dbReference type="Rhea" id="RHEA:52104"/>
        <dbReference type="ChEBI" id="CHEBI:15378"/>
        <dbReference type="ChEBI" id="CHEBI:28034"/>
        <dbReference type="ChEBI" id="CHEBI:57812"/>
        <dbReference type="ChEBI" id="CHEBI:60377"/>
        <dbReference type="ChEBI" id="CHEBI:136398"/>
        <dbReference type="EC" id="2.4.3.1"/>
    </reaction>
</comment>
<comment type="subcellular location">
    <subcellularLocation>
        <location evidence="1">Golgi apparatus</location>
        <location evidence="1">Golgi stack membrane</location>
        <topology evidence="1">Single-pass type II membrane protein</topology>
    </subcellularLocation>
</comment>
<accession>A0ABM0MFZ8</accession>
<keyword evidence="3" id="KW-0328">Glycosyltransferase</keyword>
<dbReference type="EC" id="2.4.3.1" evidence="13"/>
<keyword evidence="11" id="KW-0325">Glycoprotein</keyword>
<evidence type="ECO:0000256" key="13">
    <source>
        <dbReference type="ARBA" id="ARBA00034329"/>
    </source>
</evidence>
<evidence type="ECO:0000256" key="7">
    <source>
        <dbReference type="ARBA" id="ARBA00022989"/>
    </source>
</evidence>
<dbReference type="InterPro" id="IPR001675">
    <property type="entry name" value="Glyco_trans_29"/>
</dbReference>
<organism evidence="15 16">
    <name type="scientific">Saccoglossus kowalevskii</name>
    <name type="common">Acorn worm</name>
    <dbReference type="NCBI Taxonomy" id="10224"/>
    <lineage>
        <taxon>Eukaryota</taxon>
        <taxon>Metazoa</taxon>
        <taxon>Hemichordata</taxon>
        <taxon>Enteropneusta</taxon>
        <taxon>Harrimaniidae</taxon>
        <taxon>Saccoglossus</taxon>
    </lineage>
</organism>
<keyword evidence="8" id="KW-0333">Golgi apparatus</keyword>
<dbReference type="Gene3D" id="3.90.1480.20">
    <property type="entry name" value="Glycosyl transferase family 29"/>
    <property type="match status" value="1"/>
</dbReference>
<evidence type="ECO:0000256" key="14">
    <source>
        <dbReference type="SAM" id="Phobius"/>
    </source>
</evidence>
<keyword evidence="9 14" id="KW-0472">Membrane</keyword>
<gene>
    <name evidence="16" type="primary">LOC102804178</name>
</gene>
<evidence type="ECO:0000256" key="2">
    <source>
        <dbReference type="ARBA" id="ARBA00006003"/>
    </source>
</evidence>
<keyword evidence="7 14" id="KW-1133">Transmembrane helix</keyword>
<name>A0ABM0MFZ8_SACKO</name>
<evidence type="ECO:0000256" key="9">
    <source>
        <dbReference type="ARBA" id="ARBA00023136"/>
    </source>
</evidence>
<dbReference type="CDD" id="cd23968">
    <property type="entry name" value="GT29_ST6GAL1_2"/>
    <property type="match status" value="1"/>
</dbReference>
<evidence type="ECO:0000256" key="3">
    <source>
        <dbReference type="ARBA" id="ARBA00022676"/>
    </source>
</evidence>
<keyword evidence="15" id="KW-1185">Reference proteome</keyword>
<evidence type="ECO:0000256" key="4">
    <source>
        <dbReference type="ARBA" id="ARBA00022679"/>
    </source>
</evidence>
<keyword evidence="5 14" id="KW-0812">Transmembrane</keyword>